<protein>
    <recommendedName>
        <fullName evidence="4">RRM domain-containing protein</fullName>
    </recommendedName>
</protein>
<evidence type="ECO:0000256" key="1">
    <source>
        <dbReference type="ARBA" id="ARBA00022737"/>
    </source>
</evidence>
<dbReference type="SUPFAM" id="SSF54928">
    <property type="entry name" value="RNA-binding domain, RBD"/>
    <property type="match status" value="2"/>
</dbReference>
<dbReference type="GO" id="GO:0003723">
    <property type="term" value="F:RNA binding"/>
    <property type="evidence" value="ECO:0007669"/>
    <property type="project" value="UniProtKB-UniRule"/>
</dbReference>
<dbReference type="PROSITE" id="PS50102">
    <property type="entry name" value="RRM"/>
    <property type="match status" value="2"/>
</dbReference>
<reference evidence="5" key="1">
    <citation type="submission" date="2021-01" db="EMBL/GenBank/DDBJ databases">
        <authorList>
            <person name="Corre E."/>
            <person name="Pelletier E."/>
            <person name="Niang G."/>
            <person name="Scheremetjew M."/>
            <person name="Finn R."/>
            <person name="Kale V."/>
            <person name="Holt S."/>
            <person name="Cochrane G."/>
            <person name="Meng A."/>
            <person name="Brown T."/>
            <person name="Cohen L."/>
        </authorList>
    </citation>
    <scope>NUCLEOTIDE SEQUENCE</scope>
    <source>
        <strain evidence="5">RCC3387</strain>
    </source>
</reference>
<name>A0A6U6G0A9_9DINO</name>
<dbReference type="InterPro" id="IPR000504">
    <property type="entry name" value="RRM_dom"/>
</dbReference>
<dbReference type="EMBL" id="HBGW01001024">
    <property type="protein sequence ID" value="CAD9482608.1"/>
    <property type="molecule type" value="Transcribed_RNA"/>
</dbReference>
<dbReference type="AlphaFoldDB" id="A0A6U6G0A9"/>
<dbReference type="Gene3D" id="3.30.70.330">
    <property type="match status" value="2"/>
</dbReference>
<dbReference type="InterPro" id="IPR002343">
    <property type="entry name" value="Hud_Sxl_RNA"/>
</dbReference>
<dbReference type="InterPro" id="IPR012677">
    <property type="entry name" value="Nucleotide-bd_a/b_plait_sf"/>
</dbReference>
<feature type="domain" description="RRM" evidence="4">
    <location>
        <begin position="163"/>
        <end position="243"/>
    </location>
</feature>
<proteinExistence type="predicted"/>
<keyword evidence="1" id="KW-0677">Repeat</keyword>
<dbReference type="InterPro" id="IPR035979">
    <property type="entry name" value="RBD_domain_sf"/>
</dbReference>
<keyword evidence="2 3" id="KW-0694">RNA-binding</keyword>
<evidence type="ECO:0000259" key="4">
    <source>
        <dbReference type="PROSITE" id="PS50102"/>
    </source>
</evidence>
<feature type="domain" description="RRM" evidence="4">
    <location>
        <begin position="6"/>
        <end position="85"/>
    </location>
</feature>
<sequence>MAALSDNLFIGDLPPHVTDESVLAIFSAYGEVASCKAIPAKAGGSKGAALVRFGTLAEAQWVLENLNGNLPEGLDEPVVIQYARNPPGGPANKKGGSNGGWGKGAWGAEPARAAPYAAGGKGWGGAGGGWGKAGGGEFTFWSLMNTVVKSGVLPGSGKRPDEQCVYVKNLPPDTTDQCLYELFCPFGAIAPRGVKAMLKEDGTCNSVGFVDFQDPISAAAAVESLHGTPLADGNTLHLNLKKSKKDGGKGGAWQAAVPGGVGRGASGEGVAAAWPAAGVDAYLGSLL</sequence>
<organism evidence="5">
    <name type="scientific">Zooxanthella nutricula</name>
    <dbReference type="NCBI Taxonomy" id="1333877"/>
    <lineage>
        <taxon>Eukaryota</taxon>
        <taxon>Sar</taxon>
        <taxon>Alveolata</taxon>
        <taxon>Dinophyceae</taxon>
        <taxon>Peridiniales</taxon>
        <taxon>Peridiniales incertae sedis</taxon>
        <taxon>Zooxanthella</taxon>
    </lineage>
</organism>
<accession>A0A6U6G0A9</accession>
<dbReference type="SMART" id="SM00360">
    <property type="entry name" value="RRM"/>
    <property type="match status" value="2"/>
</dbReference>
<gene>
    <name evidence="5" type="ORF">BRAN1462_LOCUS678</name>
</gene>
<dbReference type="PANTHER" id="PTHR24012">
    <property type="entry name" value="RNA BINDING PROTEIN"/>
    <property type="match status" value="1"/>
</dbReference>
<evidence type="ECO:0000256" key="3">
    <source>
        <dbReference type="PROSITE-ProRule" id="PRU00176"/>
    </source>
</evidence>
<dbReference type="Pfam" id="PF00076">
    <property type="entry name" value="RRM_1"/>
    <property type="match status" value="2"/>
</dbReference>
<evidence type="ECO:0000313" key="5">
    <source>
        <dbReference type="EMBL" id="CAD9482608.1"/>
    </source>
</evidence>
<evidence type="ECO:0000256" key="2">
    <source>
        <dbReference type="ARBA" id="ARBA00022884"/>
    </source>
</evidence>
<dbReference type="PRINTS" id="PR00961">
    <property type="entry name" value="HUDSXLRNA"/>
</dbReference>
<dbReference type="GO" id="GO:1990904">
    <property type="term" value="C:ribonucleoprotein complex"/>
    <property type="evidence" value="ECO:0007669"/>
    <property type="project" value="InterPro"/>
</dbReference>